<dbReference type="InterPro" id="IPR033140">
    <property type="entry name" value="Lipase_GDXG_put_SER_AS"/>
</dbReference>
<dbReference type="SUPFAM" id="SSF53474">
    <property type="entry name" value="alpha/beta-Hydrolases"/>
    <property type="match status" value="1"/>
</dbReference>
<protein>
    <submittedName>
        <fullName evidence="5">Probable carboxylesterase 12</fullName>
    </submittedName>
</protein>
<feature type="active site" evidence="2">
    <location>
        <position position="161"/>
    </location>
</feature>
<dbReference type="PANTHER" id="PTHR23024">
    <property type="entry name" value="ARYLACETAMIDE DEACETYLASE"/>
    <property type="match status" value="1"/>
</dbReference>
<dbReference type="Proteomes" id="UP001652623">
    <property type="component" value="Chromosome 9"/>
</dbReference>
<comment type="similarity">
    <text evidence="1">Belongs to the 'GDXG' lipolytic enzyme family.</text>
</comment>
<name>A0ABM3ZSV8_ZIZJJ</name>
<organism evidence="4 5">
    <name type="scientific">Ziziphus jujuba</name>
    <name type="common">Chinese jujube</name>
    <name type="synonym">Ziziphus sativa</name>
    <dbReference type="NCBI Taxonomy" id="326968"/>
    <lineage>
        <taxon>Eukaryota</taxon>
        <taxon>Viridiplantae</taxon>
        <taxon>Streptophyta</taxon>
        <taxon>Embryophyta</taxon>
        <taxon>Tracheophyta</taxon>
        <taxon>Spermatophyta</taxon>
        <taxon>Magnoliopsida</taxon>
        <taxon>eudicotyledons</taxon>
        <taxon>Gunneridae</taxon>
        <taxon>Pentapetalae</taxon>
        <taxon>rosids</taxon>
        <taxon>fabids</taxon>
        <taxon>Rosales</taxon>
        <taxon>Rhamnaceae</taxon>
        <taxon>Paliureae</taxon>
        <taxon>Ziziphus</taxon>
    </lineage>
</organism>
<gene>
    <name evidence="5" type="primary">LOC107411236</name>
</gene>
<evidence type="ECO:0000259" key="3">
    <source>
        <dbReference type="Pfam" id="PF07859"/>
    </source>
</evidence>
<dbReference type="GeneID" id="107411236"/>
<feature type="domain" description="Alpha/beta hydrolase fold-3" evidence="3">
    <location>
        <begin position="73"/>
        <end position="293"/>
    </location>
</feature>
<dbReference type="PROSITE" id="PS01174">
    <property type="entry name" value="LIPASE_GDXG_SER"/>
    <property type="match status" value="1"/>
</dbReference>
<dbReference type="RefSeq" id="XP_060667571.1">
    <property type="nucleotide sequence ID" value="XM_060811588.1"/>
</dbReference>
<sequence>MTNEIAHDLSPFLRLYKDGRVERLKGTDVVPPSLDPKTGVESKDVVISAETGLSVRLYIPKTAINAPKKLPLLVYFHGGGFCIETAASPTYHNYLNPLVGQANIVAVSVDYRRAPEHPVPVAYDYSWEALKWVSSHVQGQGSSEWLNSHADLENVFFSGDSAGANIANNMAIRVGLSEEKIGIKLRGIILVHPYFWGKELVGEEAHGPEVKAMIDNFWLLACPSSTGGSDDPFINPEKDPNLGRLGCERVLVCIAEKDIFKERGRHYVELVEKSGWGGTVELMEAKGEDHVFHLFNHNCENAIAMLNKIVSFIFFQQKNI</sequence>
<evidence type="ECO:0000313" key="5">
    <source>
        <dbReference type="RefSeq" id="XP_060667571.1"/>
    </source>
</evidence>
<dbReference type="InterPro" id="IPR050466">
    <property type="entry name" value="Carboxylest/Gibb_receptor"/>
</dbReference>
<dbReference type="InterPro" id="IPR013094">
    <property type="entry name" value="AB_hydrolase_3"/>
</dbReference>
<dbReference type="Pfam" id="PF07859">
    <property type="entry name" value="Abhydrolase_3"/>
    <property type="match status" value="1"/>
</dbReference>
<dbReference type="Gene3D" id="3.40.50.1820">
    <property type="entry name" value="alpha/beta hydrolase"/>
    <property type="match status" value="1"/>
</dbReference>
<reference evidence="5" key="1">
    <citation type="submission" date="2025-08" db="UniProtKB">
        <authorList>
            <consortium name="RefSeq"/>
        </authorList>
    </citation>
    <scope>IDENTIFICATION</scope>
    <source>
        <tissue evidence="5">Seedling</tissue>
    </source>
</reference>
<proteinExistence type="inferred from homology"/>
<keyword evidence="4" id="KW-1185">Reference proteome</keyword>
<evidence type="ECO:0000313" key="4">
    <source>
        <dbReference type="Proteomes" id="UP001652623"/>
    </source>
</evidence>
<accession>A0ABM3ZSV8</accession>
<dbReference type="PANTHER" id="PTHR23024:SF467">
    <property type="entry name" value="CARBOXYLESTERASE 12-RELATED"/>
    <property type="match status" value="1"/>
</dbReference>
<evidence type="ECO:0000256" key="2">
    <source>
        <dbReference type="PROSITE-ProRule" id="PRU10038"/>
    </source>
</evidence>
<evidence type="ECO:0000256" key="1">
    <source>
        <dbReference type="ARBA" id="ARBA00010515"/>
    </source>
</evidence>
<dbReference type="InterPro" id="IPR029058">
    <property type="entry name" value="AB_hydrolase_fold"/>
</dbReference>